<keyword evidence="3" id="KW-1003">Cell membrane</keyword>
<dbReference type="GeneID" id="56349657"/>
<sequence>MENFNTQFLYSVIIIGIGYFFKQRNIIKEKDGEGLARIIFNITLPCLIITTLHNVIIEKSLLILVFLGLFYGVLISIIGLFLFRNEANKQKGMLGMLIPGFNIGIFAYPLVQGIWGAEGIKYFGMFDIGNAIVTFGISYLIGSYYSQEGSVLSAKQVVGKLGRSIPLMTYVFIFFISIVGFEIPHQIIDVTSTISKANMPLSLLLLGIYLNFSFEKNHWKGIGRVLGIRYGTGLFLGVLAYFLWPAEDMFRYTILICLILPMASSVLPYSVEFKYNQRFVGTAANLSIVISFFLIWMIGNLIV</sequence>
<dbReference type="AlphaFoldDB" id="A0A0J1L840"/>
<evidence type="ECO:0000313" key="8">
    <source>
        <dbReference type="Proteomes" id="UP000036045"/>
    </source>
</evidence>
<keyword evidence="8" id="KW-1185">Reference proteome</keyword>
<evidence type="ECO:0000256" key="6">
    <source>
        <dbReference type="ARBA" id="ARBA00023136"/>
    </source>
</evidence>
<keyword evidence="2" id="KW-0813">Transport</keyword>
<dbReference type="GO" id="GO:0055085">
    <property type="term" value="P:transmembrane transport"/>
    <property type="evidence" value="ECO:0007669"/>
    <property type="project" value="InterPro"/>
</dbReference>
<dbReference type="InterPro" id="IPR004776">
    <property type="entry name" value="Mem_transp_PIN-like"/>
</dbReference>
<protein>
    <submittedName>
        <fullName evidence="7">Malonate transporter</fullName>
    </submittedName>
</protein>
<reference evidence="7 8" key="1">
    <citation type="submission" date="2015-05" db="EMBL/GenBank/DDBJ databases">
        <title>Whole genome sequence and identification of bacterial endophytes from Costus igneus.</title>
        <authorList>
            <person name="Lee Y.P."/>
            <person name="Gan H.M."/>
            <person name="Eng W."/>
            <person name="Wheatley M.S."/>
            <person name="Caraballo A."/>
            <person name="Polter S."/>
            <person name="Savka M.A."/>
            <person name="Hudson A.O."/>
        </authorList>
    </citation>
    <scope>NUCLEOTIDE SEQUENCE [LARGE SCALE GENOMIC DNA]</scope>
    <source>
        <strain evidence="7 8">RIT379</strain>
    </source>
</reference>
<evidence type="ECO:0000256" key="4">
    <source>
        <dbReference type="ARBA" id="ARBA00022692"/>
    </source>
</evidence>
<name>A0A0J1L840_NIACI</name>
<dbReference type="PATRIC" id="fig|1397.4.peg.1555"/>
<dbReference type="OrthoDB" id="3238334at2"/>
<gene>
    <name evidence="7" type="ORF">ABW02_16770</name>
</gene>
<comment type="subcellular location">
    <subcellularLocation>
        <location evidence="1">Membrane</location>
        <topology evidence="1">Multi-pass membrane protein</topology>
    </subcellularLocation>
</comment>
<evidence type="ECO:0000256" key="1">
    <source>
        <dbReference type="ARBA" id="ARBA00004141"/>
    </source>
</evidence>
<dbReference type="PANTHER" id="PTHR36838">
    <property type="entry name" value="AUXIN EFFLUX CARRIER FAMILY PROTEIN"/>
    <property type="match status" value="1"/>
</dbReference>
<dbReference type="EMBL" id="LDPH01000018">
    <property type="protein sequence ID" value="KLV25090.1"/>
    <property type="molecule type" value="Genomic_DNA"/>
</dbReference>
<keyword evidence="6" id="KW-0472">Membrane</keyword>
<evidence type="ECO:0000256" key="5">
    <source>
        <dbReference type="ARBA" id="ARBA00022989"/>
    </source>
</evidence>
<dbReference type="PANTHER" id="PTHR36838:SF3">
    <property type="entry name" value="TRANSPORTER AUXIN EFFLUX CARRIER EC FAMILY"/>
    <property type="match status" value="1"/>
</dbReference>
<proteinExistence type="predicted"/>
<dbReference type="Proteomes" id="UP000036045">
    <property type="component" value="Unassembled WGS sequence"/>
</dbReference>
<keyword evidence="4" id="KW-0812">Transmembrane</keyword>
<dbReference type="RefSeq" id="WP_047943430.1">
    <property type="nucleotide sequence ID" value="NZ_CP053989.1"/>
</dbReference>
<evidence type="ECO:0000313" key="7">
    <source>
        <dbReference type="EMBL" id="KLV25090.1"/>
    </source>
</evidence>
<comment type="caution">
    <text evidence="7">The sequence shown here is derived from an EMBL/GenBank/DDBJ whole genome shotgun (WGS) entry which is preliminary data.</text>
</comment>
<dbReference type="GO" id="GO:0016020">
    <property type="term" value="C:membrane"/>
    <property type="evidence" value="ECO:0007669"/>
    <property type="project" value="UniProtKB-SubCell"/>
</dbReference>
<evidence type="ECO:0000256" key="2">
    <source>
        <dbReference type="ARBA" id="ARBA00022448"/>
    </source>
</evidence>
<dbReference type="Pfam" id="PF03547">
    <property type="entry name" value="Mem_trans"/>
    <property type="match status" value="1"/>
</dbReference>
<keyword evidence="5" id="KW-1133">Transmembrane helix</keyword>
<accession>A0A0J1L840</accession>
<evidence type="ECO:0000256" key="3">
    <source>
        <dbReference type="ARBA" id="ARBA00022475"/>
    </source>
</evidence>
<organism evidence="7 8">
    <name type="scientific">Niallia circulans</name>
    <name type="common">Bacillus circulans</name>
    <dbReference type="NCBI Taxonomy" id="1397"/>
    <lineage>
        <taxon>Bacteria</taxon>
        <taxon>Bacillati</taxon>
        <taxon>Bacillota</taxon>
        <taxon>Bacilli</taxon>
        <taxon>Bacillales</taxon>
        <taxon>Bacillaceae</taxon>
        <taxon>Niallia</taxon>
    </lineage>
</organism>